<dbReference type="PANTHER" id="PTHR21310">
    <property type="entry name" value="AMINOGLYCOSIDE PHOSPHOTRANSFERASE-RELATED-RELATED"/>
    <property type="match status" value="1"/>
</dbReference>
<proteinExistence type="predicted"/>
<gene>
    <name evidence="1" type="ORF">HYFRA_00012537</name>
</gene>
<keyword evidence="2" id="KW-1185">Reference proteome</keyword>
<dbReference type="InterPro" id="IPR051678">
    <property type="entry name" value="AGP_Transferase"/>
</dbReference>
<protein>
    <recommendedName>
        <fullName evidence="3">Aminoglycoside phosphotransferase domain-containing protein</fullName>
    </recommendedName>
</protein>
<dbReference type="OrthoDB" id="2906425at2759"/>
<organism evidence="1 2">
    <name type="scientific">Hymenoscyphus fraxineus</name>
    <dbReference type="NCBI Taxonomy" id="746836"/>
    <lineage>
        <taxon>Eukaryota</taxon>
        <taxon>Fungi</taxon>
        <taxon>Dikarya</taxon>
        <taxon>Ascomycota</taxon>
        <taxon>Pezizomycotina</taxon>
        <taxon>Leotiomycetes</taxon>
        <taxon>Helotiales</taxon>
        <taxon>Helotiaceae</taxon>
        <taxon>Hymenoscyphus</taxon>
    </lineage>
</organism>
<dbReference type="SUPFAM" id="SSF56112">
    <property type="entry name" value="Protein kinase-like (PK-like)"/>
    <property type="match status" value="1"/>
</dbReference>
<reference evidence="1" key="1">
    <citation type="submission" date="2021-07" db="EMBL/GenBank/DDBJ databases">
        <authorList>
            <person name="Durling M."/>
        </authorList>
    </citation>
    <scope>NUCLEOTIDE SEQUENCE</scope>
</reference>
<dbReference type="AlphaFoldDB" id="A0A9N9PXC7"/>
<dbReference type="EMBL" id="CAJVRL010000090">
    <property type="protein sequence ID" value="CAG8959180.1"/>
    <property type="molecule type" value="Genomic_DNA"/>
</dbReference>
<sequence>MSQQIQRDIETSNFVRQNISVPVPSVVEVFIDENPIARSSWVSMKENSGASLTTAWTAITPTARDKTEAELRNYLLEMHAIHPSQICIGSYSGGPAYDHRLDTRFSCGPFASGSNFSDYLITPMADRTKKKLVSYYRQQMADDHGIASTYSDLYGDHIFVKHATWRINGIVDWEMAGWWSEYWGYTKSKFKSRYQS</sequence>
<dbReference type="InterPro" id="IPR011009">
    <property type="entry name" value="Kinase-like_dom_sf"/>
</dbReference>
<dbReference type="Proteomes" id="UP000696280">
    <property type="component" value="Unassembled WGS sequence"/>
</dbReference>
<evidence type="ECO:0008006" key="3">
    <source>
        <dbReference type="Google" id="ProtNLM"/>
    </source>
</evidence>
<comment type="caution">
    <text evidence="1">The sequence shown here is derived from an EMBL/GenBank/DDBJ whole genome shotgun (WGS) entry which is preliminary data.</text>
</comment>
<dbReference type="PANTHER" id="PTHR21310:SF58">
    <property type="entry name" value="AMINOGLYCOSIDE PHOSPHOTRANSFERASE DOMAIN-CONTAINING PROTEIN"/>
    <property type="match status" value="1"/>
</dbReference>
<evidence type="ECO:0000313" key="1">
    <source>
        <dbReference type="EMBL" id="CAG8959180.1"/>
    </source>
</evidence>
<accession>A0A9N9PXC7</accession>
<name>A0A9N9PXC7_9HELO</name>
<evidence type="ECO:0000313" key="2">
    <source>
        <dbReference type="Proteomes" id="UP000696280"/>
    </source>
</evidence>